<proteinExistence type="predicted"/>
<evidence type="ECO:0000259" key="1">
    <source>
        <dbReference type="Pfam" id="PF09791"/>
    </source>
</evidence>
<dbReference type="EMBL" id="LN890978">
    <property type="protein sequence ID" value="CUS13170.1"/>
    <property type="molecule type" value="Genomic_DNA"/>
</dbReference>
<accession>A0A292Q379</accession>
<keyword evidence="3" id="KW-1185">Reference proteome</keyword>
<sequence>SHPPTSSEARVTFVTPLAGPTKRREAKRSGGRVVAGVWIPPKPVEPDDCCMSGCVNCTWEVFREDLEEWKSAERRARAALAKLGGGEG</sequence>
<dbReference type="InterPro" id="IPR039251">
    <property type="entry name" value="OXLD1"/>
</dbReference>
<dbReference type="InterPro" id="IPR019180">
    <property type="entry name" value="Oxidoreductase-like_N"/>
</dbReference>
<feature type="non-terminal residue" evidence="2">
    <location>
        <position position="1"/>
    </location>
</feature>
<name>A0A292Q379_9PEZI</name>
<evidence type="ECO:0000313" key="2">
    <source>
        <dbReference type="EMBL" id="CUS13170.1"/>
    </source>
</evidence>
<dbReference type="Proteomes" id="UP001412239">
    <property type="component" value="Unassembled WGS sequence"/>
</dbReference>
<dbReference type="Pfam" id="PF09791">
    <property type="entry name" value="Oxidored-like"/>
    <property type="match status" value="1"/>
</dbReference>
<gene>
    <name evidence="2" type="ORF">GSTUAT00002850001</name>
</gene>
<evidence type="ECO:0000313" key="3">
    <source>
        <dbReference type="Proteomes" id="UP001412239"/>
    </source>
</evidence>
<dbReference type="PANTHER" id="PTHR21193">
    <property type="entry name" value="OXIDOREDUCTASE-LIKE DOMAIN-CONTAINING PROTEIN 1"/>
    <property type="match status" value="1"/>
</dbReference>
<organism evidence="2 3">
    <name type="scientific">Tuber aestivum</name>
    <name type="common">summer truffle</name>
    <dbReference type="NCBI Taxonomy" id="59557"/>
    <lineage>
        <taxon>Eukaryota</taxon>
        <taxon>Fungi</taxon>
        <taxon>Dikarya</taxon>
        <taxon>Ascomycota</taxon>
        <taxon>Pezizomycotina</taxon>
        <taxon>Pezizomycetes</taxon>
        <taxon>Pezizales</taxon>
        <taxon>Tuberaceae</taxon>
        <taxon>Tuber</taxon>
    </lineage>
</organism>
<protein>
    <recommendedName>
        <fullName evidence="1">Oxidoreductase-like domain-containing protein</fullName>
    </recommendedName>
</protein>
<dbReference type="GO" id="GO:0005739">
    <property type="term" value="C:mitochondrion"/>
    <property type="evidence" value="ECO:0007669"/>
    <property type="project" value="TreeGrafter"/>
</dbReference>
<dbReference type="PANTHER" id="PTHR21193:SF3">
    <property type="entry name" value="OXIDOREDUCTASE-LIKE DOMAIN-CONTAINING PROTEIN 1"/>
    <property type="match status" value="1"/>
</dbReference>
<feature type="non-terminal residue" evidence="2">
    <location>
        <position position="88"/>
    </location>
</feature>
<dbReference type="AlphaFoldDB" id="A0A292Q379"/>
<feature type="domain" description="Oxidoreductase-like" evidence="1">
    <location>
        <begin position="34"/>
        <end position="77"/>
    </location>
</feature>
<reference evidence="2" key="1">
    <citation type="submission" date="2015-10" db="EMBL/GenBank/DDBJ databases">
        <authorList>
            <person name="Regsiter A."/>
            <person name="william w."/>
        </authorList>
    </citation>
    <scope>NUCLEOTIDE SEQUENCE</scope>
    <source>
        <strain evidence="2">Montdore</strain>
    </source>
</reference>